<sequence>MQRKIKAVLRSSRRNRSPSSRSPRQSYESSEASSPRAGRHSTASDGRGRASLDYPNGGSLASPNSPSVSAAHDSRHSNGVSSPHSSTTHNAQVQAASSSKVSIDPTIAKDYQAYLPALAPTNDAHRQQHVGLGDDRRHVPVERAVADRSSDRNRASLDSGRDKPLPKAPDSFEMPHGRPREQSIGSGGHGDLNNTNTPEWKVQQRTLLDGVVDLRDTVDVEKETTIAPAVVHEVIKPHEHEVIQHKIYREIHNYSYYHRLQPVMQTEVLPPRHFIPNPNGEGLIEITADELPSRTGQNRWWEIMQKQIPQTYELQARWRTEPEVIHGETYITEEGFERKETTIIHPPTLEDMTDYDGVVQPVHFDHKTGERWLGEVTTMSKLREQHDNDALTMRELTQSLPEVPDSPTVKRKPVGVAM</sequence>
<dbReference type="EMBL" id="MU006289">
    <property type="protein sequence ID" value="KAF2856416.1"/>
    <property type="molecule type" value="Genomic_DNA"/>
</dbReference>
<feature type="compositionally biased region" description="Polar residues" evidence="1">
    <location>
        <begin position="59"/>
        <end position="68"/>
    </location>
</feature>
<evidence type="ECO:0000256" key="1">
    <source>
        <dbReference type="SAM" id="MobiDB-lite"/>
    </source>
</evidence>
<feature type="compositionally biased region" description="Low complexity" evidence="1">
    <location>
        <begin position="17"/>
        <end position="30"/>
    </location>
</feature>
<dbReference type="OrthoDB" id="5325276at2759"/>
<proteinExistence type="predicted"/>
<dbReference type="AlphaFoldDB" id="A0A6A7BLV3"/>
<gene>
    <name evidence="2" type="ORF">T440DRAFT_485514</name>
</gene>
<feature type="compositionally biased region" description="Basic residues" evidence="1">
    <location>
        <begin position="1"/>
        <end position="16"/>
    </location>
</feature>
<feature type="region of interest" description="Disordered" evidence="1">
    <location>
        <begin position="398"/>
        <end position="418"/>
    </location>
</feature>
<dbReference type="PANTHER" id="PTHR38703">
    <property type="entry name" value="CHROMOSOME 8, WHOLE GENOME SHOTGUN SEQUENCE"/>
    <property type="match status" value="1"/>
</dbReference>
<name>A0A6A7BLV3_9PLEO</name>
<feature type="compositionally biased region" description="Polar residues" evidence="1">
    <location>
        <begin position="77"/>
        <end position="90"/>
    </location>
</feature>
<protein>
    <submittedName>
        <fullName evidence="2">Uncharacterized protein</fullName>
    </submittedName>
</protein>
<organism evidence="2 3">
    <name type="scientific">Plenodomus tracheiphilus IPT5</name>
    <dbReference type="NCBI Taxonomy" id="1408161"/>
    <lineage>
        <taxon>Eukaryota</taxon>
        <taxon>Fungi</taxon>
        <taxon>Dikarya</taxon>
        <taxon>Ascomycota</taxon>
        <taxon>Pezizomycotina</taxon>
        <taxon>Dothideomycetes</taxon>
        <taxon>Pleosporomycetidae</taxon>
        <taxon>Pleosporales</taxon>
        <taxon>Pleosporineae</taxon>
        <taxon>Leptosphaeriaceae</taxon>
        <taxon>Plenodomus</taxon>
    </lineage>
</organism>
<feature type="compositionally biased region" description="Basic and acidic residues" evidence="1">
    <location>
        <begin position="132"/>
        <end position="165"/>
    </location>
</feature>
<reference evidence="2" key="1">
    <citation type="submission" date="2020-01" db="EMBL/GenBank/DDBJ databases">
        <authorList>
            <consortium name="DOE Joint Genome Institute"/>
            <person name="Haridas S."/>
            <person name="Albert R."/>
            <person name="Binder M."/>
            <person name="Bloem J."/>
            <person name="Labutti K."/>
            <person name="Salamov A."/>
            <person name="Andreopoulos B."/>
            <person name="Baker S.E."/>
            <person name="Barry K."/>
            <person name="Bills G."/>
            <person name="Bluhm B.H."/>
            <person name="Cannon C."/>
            <person name="Castanera R."/>
            <person name="Culley D.E."/>
            <person name="Daum C."/>
            <person name="Ezra D."/>
            <person name="Gonzalez J.B."/>
            <person name="Henrissat B."/>
            <person name="Kuo A."/>
            <person name="Liang C."/>
            <person name="Lipzen A."/>
            <person name="Lutzoni F."/>
            <person name="Magnuson J."/>
            <person name="Mondo S."/>
            <person name="Nolan M."/>
            <person name="Ohm R."/>
            <person name="Pangilinan J."/>
            <person name="Park H.-J."/>
            <person name="Ramirez L."/>
            <person name="Alfaro M."/>
            <person name="Sun H."/>
            <person name="Tritt A."/>
            <person name="Yoshinaga Y."/>
            <person name="Zwiers L.-H."/>
            <person name="Turgeon B.G."/>
            <person name="Goodwin S.B."/>
            <person name="Spatafora J.W."/>
            <person name="Crous P.W."/>
            <person name="Grigoriev I.V."/>
        </authorList>
    </citation>
    <scope>NUCLEOTIDE SEQUENCE</scope>
    <source>
        <strain evidence="2">IPT5</strain>
    </source>
</reference>
<accession>A0A6A7BLV3</accession>
<feature type="region of interest" description="Disordered" evidence="1">
    <location>
        <begin position="126"/>
        <end position="196"/>
    </location>
</feature>
<dbReference type="PANTHER" id="PTHR38703:SF1">
    <property type="entry name" value="ALLERGEN"/>
    <property type="match status" value="1"/>
</dbReference>
<evidence type="ECO:0000313" key="3">
    <source>
        <dbReference type="Proteomes" id="UP000799423"/>
    </source>
</evidence>
<feature type="compositionally biased region" description="Basic residues" evidence="1">
    <location>
        <begin position="409"/>
        <end position="418"/>
    </location>
</feature>
<evidence type="ECO:0000313" key="2">
    <source>
        <dbReference type="EMBL" id="KAF2856416.1"/>
    </source>
</evidence>
<keyword evidence="3" id="KW-1185">Reference proteome</keyword>
<dbReference type="Proteomes" id="UP000799423">
    <property type="component" value="Unassembled WGS sequence"/>
</dbReference>
<feature type="compositionally biased region" description="Low complexity" evidence="1">
    <location>
        <begin position="91"/>
        <end position="102"/>
    </location>
</feature>
<feature type="region of interest" description="Disordered" evidence="1">
    <location>
        <begin position="1"/>
        <end position="104"/>
    </location>
</feature>